<dbReference type="Pfam" id="PF22785">
    <property type="entry name" value="Tc-R-P"/>
    <property type="match status" value="1"/>
</dbReference>
<evidence type="ECO:0000256" key="5">
    <source>
        <dbReference type="SAM" id="MobiDB-lite"/>
    </source>
</evidence>
<dbReference type="FunFam" id="3.90.190.10:FF:000006">
    <property type="entry name" value="Dual specificity protein phosphatase CDC14B"/>
    <property type="match status" value="1"/>
</dbReference>
<comment type="similarity">
    <text evidence="1">Belongs to the protein-tyrosine phosphatase family. Non-receptor class CDC14 subfamily.</text>
</comment>
<feature type="domain" description="Tyrosine-protein phosphatase" evidence="6">
    <location>
        <begin position="250"/>
        <end position="396"/>
    </location>
</feature>
<feature type="compositionally biased region" description="Polar residues" evidence="5">
    <location>
        <begin position="405"/>
        <end position="417"/>
    </location>
</feature>
<evidence type="ECO:0000259" key="7">
    <source>
        <dbReference type="PROSITE" id="PS50056"/>
    </source>
</evidence>
<evidence type="ECO:0000256" key="1">
    <source>
        <dbReference type="ARBA" id="ARBA00007315"/>
    </source>
</evidence>
<dbReference type="CDD" id="cd14499">
    <property type="entry name" value="CDC14_C"/>
    <property type="match status" value="1"/>
</dbReference>
<protein>
    <recommendedName>
        <fullName evidence="2">protein-tyrosine-phosphatase</fullName>
        <ecNumber evidence="2">3.1.3.48</ecNumber>
    </recommendedName>
</protein>
<dbReference type="Proteomes" id="UP001295423">
    <property type="component" value="Unassembled WGS sequence"/>
</dbReference>
<evidence type="ECO:0000313" key="8">
    <source>
        <dbReference type="EMBL" id="CAJ1932790.1"/>
    </source>
</evidence>
<dbReference type="InterPro" id="IPR029260">
    <property type="entry name" value="DSPn"/>
</dbReference>
<sequence length="499" mass="56328">MPGAPPPTNASKNPLRGAVEILPDALYYAALSTPPSSSKILLRNKKNQKIPVMCFCIDATLVYWNFFLDFGPLNLGQLYRFRSRLNELLQQANRTTVTSAGEKPAILFYSSAHPAKRTNAVYLICAWQVLELRRSPEQAFFGFSYYNTGGKPPPTPNSMTAQERSLPPTWPLSPIGEMTVARLPTFHDASPVQCNYNLNIMHCLHGLKKAMEFGFFDFKTFNVDEYEYFEQVENGDLNWIVQGKILAFAGPSFQKKISPEGYCTLAPSDYIPYFQKRNVGLVVRLNKKMYEEQDFIRAGIQHLHQFYIDGSCPPMDILQNVVRSFEEVPKGKAFAVHCKAGLGRTGTCIGAYLMKHYRMTAPEVIAWQRICRPGMVIGPQQQFLEDIQNIMWQEGQMMYSSPITQHLSTSRIPSPNKSTRRPYPEPRTPQQQQQLQLQQQTPPPQTSEAVHGIPGQADGLLARRKRGEQQSNNINKPVPVTPDTSITSDYNNNNSPQGT</sequence>
<dbReference type="CDD" id="cd17657">
    <property type="entry name" value="CDC14_N"/>
    <property type="match status" value="1"/>
</dbReference>
<name>A0AAD2CH25_9STRA</name>
<dbReference type="PROSITE" id="PS50056">
    <property type="entry name" value="TYR_PHOSPHATASE_2"/>
    <property type="match status" value="1"/>
</dbReference>
<keyword evidence="9" id="KW-1185">Reference proteome</keyword>
<dbReference type="PROSITE" id="PS50054">
    <property type="entry name" value="TYR_PHOSPHATASE_DUAL"/>
    <property type="match status" value="1"/>
</dbReference>
<keyword evidence="3" id="KW-0378">Hydrolase</keyword>
<evidence type="ECO:0000259" key="6">
    <source>
        <dbReference type="PROSITE" id="PS50054"/>
    </source>
</evidence>
<evidence type="ECO:0000256" key="3">
    <source>
        <dbReference type="ARBA" id="ARBA00022801"/>
    </source>
</evidence>
<evidence type="ECO:0000256" key="2">
    <source>
        <dbReference type="ARBA" id="ARBA00013064"/>
    </source>
</evidence>
<reference evidence="8" key="1">
    <citation type="submission" date="2023-08" db="EMBL/GenBank/DDBJ databases">
        <authorList>
            <person name="Audoor S."/>
            <person name="Bilcke G."/>
        </authorList>
    </citation>
    <scope>NUCLEOTIDE SEQUENCE</scope>
</reference>
<dbReference type="InterPro" id="IPR029021">
    <property type="entry name" value="Prot-tyrosine_phosphatase-like"/>
</dbReference>
<dbReference type="PROSITE" id="PS00383">
    <property type="entry name" value="TYR_PHOSPHATASE_1"/>
    <property type="match status" value="1"/>
</dbReference>
<accession>A0AAD2CH25</accession>
<dbReference type="PANTHER" id="PTHR23339">
    <property type="entry name" value="TYROSINE SPECIFIC PROTEIN PHOSPHATASE AND DUAL SPECIFICITY PROTEIN PHOSPHATASE"/>
    <property type="match status" value="1"/>
</dbReference>
<dbReference type="InterPro" id="IPR050561">
    <property type="entry name" value="PTP"/>
</dbReference>
<dbReference type="Gene3D" id="3.90.190.10">
    <property type="entry name" value="Protein tyrosine phosphatase superfamily"/>
    <property type="match status" value="2"/>
</dbReference>
<dbReference type="InterPro" id="IPR044506">
    <property type="entry name" value="CDC14_C"/>
</dbReference>
<dbReference type="AlphaFoldDB" id="A0AAD2CH25"/>
<feature type="domain" description="Tyrosine specific protein phosphatases" evidence="7">
    <location>
        <begin position="315"/>
        <end position="383"/>
    </location>
</feature>
<organism evidence="8 9">
    <name type="scientific">Cylindrotheca closterium</name>
    <dbReference type="NCBI Taxonomy" id="2856"/>
    <lineage>
        <taxon>Eukaryota</taxon>
        <taxon>Sar</taxon>
        <taxon>Stramenopiles</taxon>
        <taxon>Ochrophyta</taxon>
        <taxon>Bacillariophyta</taxon>
        <taxon>Bacillariophyceae</taxon>
        <taxon>Bacillariophycidae</taxon>
        <taxon>Bacillariales</taxon>
        <taxon>Bacillariaceae</taxon>
        <taxon>Cylindrotheca</taxon>
    </lineage>
</organism>
<dbReference type="InterPro" id="IPR020422">
    <property type="entry name" value="TYR_PHOSPHATASE_DUAL_dom"/>
</dbReference>
<feature type="compositionally biased region" description="Low complexity" evidence="5">
    <location>
        <begin position="428"/>
        <end position="440"/>
    </location>
</feature>
<dbReference type="Pfam" id="PF14671">
    <property type="entry name" value="DSPn"/>
    <property type="match status" value="1"/>
</dbReference>
<gene>
    <name evidence="8" type="ORF">CYCCA115_LOCUS3013</name>
</gene>
<feature type="region of interest" description="Disordered" evidence="5">
    <location>
        <begin position="405"/>
        <end position="499"/>
    </location>
</feature>
<comment type="caution">
    <text evidence="8">The sequence shown here is derived from an EMBL/GenBank/DDBJ whole genome shotgun (WGS) entry which is preliminary data.</text>
</comment>
<dbReference type="InterPro" id="IPR000387">
    <property type="entry name" value="Tyr_Pase_dom"/>
</dbReference>
<dbReference type="SUPFAM" id="SSF52799">
    <property type="entry name" value="(Phosphotyrosine protein) phosphatases II"/>
    <property type="match status" value="2"/>
</dbReference>
<dbReference type="GO" id="GO:0004725">
    <property type="term" value="F:protein tyrosine phosphatase activity"/>
    <property type="evidence" value="ECO:0007669"/>
    <property type="project" value="UniProtKB-EC"/>
</dbReference>
<proteinExistence type="inferred from homology"/>
<feature type="compositionally biased region" description="Polar residues" evidence="5">
    <location>
        <begin position="482"/>
        <end position="499"/>
    </location>
</feature>
<evidence type="ECO:0000313" key="9">
    <source>
        <dbReference type="Proteomes" id="UP001295423"/>
    </source>
</evidence>
<keyword evidence="4" id="KW-0904">Protein phosphatase</keyword>
<dbReference type="InterPro" id="IPR016130">
    <property type="entry name" value="Tyr_Pase_AS"/>
</dbReference>
<dbReference type="EMBL" id="CAKOGP040000224">
    <property type="protein sequence ID" value="CAJ1932790.1"/>
    <property type="molecule type" value="Genomic_DNA"/>
</dbReference>
<dbReference type="SMART" id="SM00195">
    <property type="entry name" value="DSPc"/>
    <property type="match status" value="1"/>
</dbReference>
<dbReference type="EC" id="3.1.3.48" evidence="2"/>
<evidence type="ECO:0000256" key="4">
    <source>
        <dbReference type="ARBA" id="ARBA00022912"/>
    </source>
</evidence>